<name>A0ABS3V0Z6_9ACTN</name>
<reference evidence="12 13" key="1">
    <citation type="submission" date="2021-03" db="EMBL/GenBank/DDBJ databases">
        <authorList>
            <person name="Lee D.-H."/>
        </authorList>
    </citation>
    <scope>NUCLEOTIDE SEQUENCE [LARGE SCALE GENOMIC DNA]</scope>
    <source>
        <strain evidence="12 13">MMS20-R2-23</strain>
    </source>
</reference>
<evidence type="ECO:0000256" key="3">
    <source>
        <dbReference type="ARBA" id="ARBA00005877"/>
    </source>
</evidence>
<feature type="domain" description="VOC" evidence="11">
    <location>
        <begin position="421"/>
        <end position="551"/>
    </location>
</feature>
<dbReference type="NCBIfam" id="TIGR01263">
    <property type="entry name" value="4HPPD"/>
    <property type="match status" value="1"/>
</dbReference>
<dbReference type="InterPro" id="IPR004360">
    <property type="entry name" value="Glyas_Fos-R_dOase_dom"/>
</dbReference>
<dbReference type="EMBL" id="JAGFWR010000001">
    <property type="protein sequence ID" value="MBO4159281.1"/>
    <property type="molecule type" value="Genomic_DNA"/>
</dbReference>
<gene>
    <name evidence="12" type="primary">hppD</name>
    <name evidence="12" type="ORF">JQN83_00390</name>
</gene>
<comment type="cofactor">
    <cofactor evidence="1">
        <name>Fe cation</name>
        <dbReference type="ChEBI" id="CHEBI:24875"/>
    </cofactor>
</comment>
<dbReference type="PROSITE" id="PS51819">
    <property type="entry name" value="VOC"/>
    <property type="match status" value="2"/>
</dbReference>
<keyword evidence="6" id="KW-0677">Repeat</keyword>
<feature type="transmembrane region" description="Helical" evidence="10">
    <location>
        <begin position="34"/>
        <end position="54"/>
    </location>
</feature>
<feature type="transmembrane region" description="Helical" evidence="10">
    <location>
        <begin position="323"/>
        <end position="344"/>
    </location>
</feature>
<evidence type="ECO:0000256" key="2">
    <source>
        <dbReference type="ARBA" id="ARBA00004141"/>
    </source>
</evidence>
<dbReference type="Proteomes" id="UP000671399">
    <property type="component" value="Unassembled WGS sequence"/>
</dbReference>
<dbReference type="Gene3D" id="1.20.120.1780">
    <property type="entry name" value="UbiA prenyltransferase"/>
    <property type="match status" value="1"/>
</dbReference>
<dbReference type="InterPro" id="IPR005956">
    <property type="entry name" value="4OHPhenylPyrv_dOase"/>
</dbReference>
<evidence type="ECO:0000256" key="5">
    <source>
        <dbReference type="ARBA" id="ARBA00022723"/>
    </source>
</evidence>
<keyword evidence="13" id="KW-1185">Reference proteome</keyword>
<dbReference type="EC" id="1.13.11.27" evidence="12"/>
<keyword evidence="9 10" id="KW-0472">Membrane</keyword>
<dbReference type="InterPro" id="IPR026046">
    <property type="entry name" value="UBIAD1"/>
</dbReference>
<sequence>MSVVPGNRLTTASTGFIAPRVNVRGFVRLARLRFLLYNVLPVGLGVAVAVHQGHAIDVKWYLLAQVFAWTVHVTTHYCNEYFDLEADRANVYFTPWTGGSRALVDGLVPPLVALGTAFVLLSASIVMVAVMPTWPTRLLATGAVVLAWFYTAPPLRLNYRAAGEFTVAAILNGLWPAVAVVLQTGRVPTLLLAVLAPTALLQAARMMVMNLGDRQSDELVGKRTLPVILGHRRAVTVIVGAQPVAYLALTAFALAGWVPWLVWALMTVTAPLSWWLAVQLRGGAMRDLDPRRMTPVVFWASNHVSLIVAAAMLGMVLDAARRGAGGTSIAVLSVVLAAYAALFGHRLWLASRARAQAHASGAPEAATAVTVTQAPPAATTLEAPAATKPEATPAVAAADRTVADLIGAVERAADDPFPVEGLDHLRFVVGNAVQAAHYYRTAFGMTCVAMRGPHQGYRDYAEYVMVSGTARFVLAGAVHAEADGAAHHAKHGDGIQDVAIEVTDVDAAFWYATQRGATAIAEPHDLTDEHGTVRTATIAAYGDTRHTLIDRSRYTGPFLPGFVACAPPKAPAAGEFFLAVDHVVGNVELGAMDEWVEFYRCVMGFTNMAEFVADDIATEYSALMSKVVADGTRRVKFPLNEPAVSRGRSQIDEYLQFYGGPGVQHVALATPDIVASVDAMTAAGVEFLDTPDSYYDAELRARVGDVRVPIEDLRRRRILVDRDEDGYLLQIFTKPVQDRPTVFFELIERHSSAGFGKGNFKALFEAIEREQESRGNL</sequence>
<evidence type="ECO:0000313" key="12">
    <source>
        <dbReference type="EMBL" id="MBO4159281.1"/>
    </source>
</evidence>
<dbReference type="InterPro" id="IPR041736">
    <property type="entry name" value="4OHPhenylPyrv_dOase_N"/>
</dbReference>
<dbReference type="CDD" id="cd13962">
    <property type="entry name" value="PT_UbiA_UBIAD1"/>
    <property type="match status" value="1"/>
</dbReference>
<evidence type="ECO:0000256" key="10">
    <source>
        <dbReference type="SAM" id="Phobius"/>
    </source>
</evidence>
<accession>A0ABS3V0Z6</accession>
<evidence type="ECO:0000313" key="13">
    <source>
        <dbReference type="Proteomes" id="UP000671399"/>
    </source>
</evidence>
<dbReference type="SUPFAM" id="SSF54593">
    <property type="entry name" value="Glyoxalase/Bleomycin resistance protein/Dihydroxybiphenyl dioxygenase"/>
    <property type="match status" value="1"/>
</dbReference>
<dbReference type="CDD" id="cd07250">
    <property type="entry name" value="HPPD_C_like"/>
    <property type="match status" value="1"/>
</dbReference>
<feature type="domain" description="VOC" evidence="11">
    <location>
        <begin position="579"/>
        <end position="734"/>
    </location>
</feature>
<keyword evidence="12" id="KW-0560">Oxidoreductase</keyword>
<comment type="similarity">
    <text evidence="3">Belongs to the 4HPPD family.</text>
</comment>
<dbReference type="CDD" id="cd08342">
    <property type="entry name" value="HPPD_N_like"/>
    <property type="match status" value="1"/>
</dbReference>
<feature type="transmembrane region" description="Helical" evidence="10">
    <location>
        <begin position="190"/>
        <end position="212"/>
    </location>
</feature>
<evidence type="ECO:0000256" key="8">
    <source>
        <dbReference type="ARBA" id="ARBA00023004"/>
    </source>
</evidence>
<feature type="transmembrane region" description="Helical" evidence="10">
    <location>
        <begin position="297"/>
        <end position="317"/>
    </location>
</feature>
<feature type="transmembrane region" description="Helical" evidence="10">
    <location>
        <begin position="260"/>
        <end position="277"/>
    </location>
</feature>
<evidence type="ECO:0000259" key="11">
    <source>
        <dbReference type="PROSITE" id="PS51819"/>
    </source>
</evidence>
<keyword evidence="5" id="KW-0479">Metal-binding</keyword>
<dbReference type="InterPro" id="IPR000537">
    <property type="entry name" value="UbiA_prenyltransferase"/>
</dbReference>
<evidence type="ECO:0000256" key="4">
    <source>
        <dbReference type="ARBA" id="ARBA00022692"/>
    </source>
</evidence>
<evidence type="ECO:0000256" key="6">
    <source>
        <dbReference type="ARBA" id="ARBA00022737"/>
    </source>
</evidence>
<keyword evidence="4 10" id="KW-0812">Transmembrane</keyword>
<organism evidence="12 13">
    <name type="scientific">Micromonospora antibiotica</name>
    <dbReference type="NCBI Taxonomy" id="2807623"/>
    <lineage>
        <taxon>Bacteria</taxon>
        <taxon>Bacillati</taxon>
        <taxon>Actinomycetota</taxon>
        <taxon>Actinomycetes</taxon>
        <taxon>Micromonosporales</taxon>
        <taxon>Micromonosporaceae</taxon>
        <taxon>Micromonospora</taxon>
    </lineage>
</organism>
<dbReference type="GO" id="GO:0003868">
    <property type="term" value="F:4-hydroxyphenylpyruvate dioxygenase activity"/>
    <property type="evidence" value="ECO:0007669"/>
    <property type="project" value="UniProtKB-EC"/>
</dbReference>
<dbReference type="Pfam" id="PF01040">
    <property type="entry name" value="UbiA"/>
    <property type="match status" value="1"/>
</dbReference>
<proteinExistence type="inferred from homology"/>
<evidence type="ECO:0000256" key="1">
    <source>
        <dbReference type="ARBA" id="ARBA00001962"/>
    </source>
</evidence>
<keyword evidence="12" id="KW-0223">Dioxygenase</keyword>
<protein>
    <submittedName>
        <fullName evidence="12">4-hydroxyphenylpyruvate dioxygenase</fullName>
        <ecNumber evidence="12">1.13.11.27</ecNumber>
    </submittedName>
</protein>
<keyword evidence="7 10" id="KW-1133">Transmembrane helix</keyword>
<dbReference type="Gene3D" id="3.10.180.10">
    <property type="entry name" value="2,3-Dihydroxybiphenyl 1,2-Dioxygenase, domain 1"/>
    <property type="match status" value="2"/>
</dbReference>
<dbReference type="InterPro" id="IPR041735">
    <property type="entry name" value="4OHPhenylPyrv_dOase_C"/>
</dbReference>
<dbReference type="InterPro" id="IPR029068">
    <property type="entry name" value="Glyas_Bleomycin-R_OHBP_Dase"/>
</dbReference>
<dbReference type="PANTHER" id="PTHR11959">
    <property type="entry name" value="4-HYDROXYPHENYLPYRUVATE DIOXYGENASE"/>
    <property type="match status" value="1"/>
</dbReference>
<dbReference type="Pfam" id="PF00903">
    <property type="entry name" value="Glyoxalase"/>
    <property type="match status" value="2"/>
</dbReference>
<feature type="transmembrane region" description="Helical" evidence="10">
    <location>
        <begin position="165"/>
        <end position="184"/>
    </location>
</feature>
<dbReference type="InterPro" id="IPR037523">
    <property type="entry name" value="VOC_core"/>
</dbReference>
<keyword evidence="8" id="KW-0408">Iron</keyword>
<feature type="transmembrane region" description="Helical" evidence="10">
    <location>
        <begin position="111"/>
        <end position="130"/>
    </location>
</feature>
<dbReference type="PANTHER" id="PTHR11959:SF1">
    <property type="entry name" value="4-HYDROXYPHENYLPYRUVATE DIOXYGENASE"/>
    <property type="match status" value="1"/>
</dbReference>
<evidence type="ECO:0000256" key="9">
    <source>
        <dbReference type="ARBA" id="ARBA00023136"/>
    </source>
</evidence>
<feature type="transmembrane region" description="Helical" evidence="10">
    <location>
        <begin position="136"/>
        <end position="153"/>
    </location>
</feature>
<comment type="subcellular location">
    <subcellularLocation>
        <location evidence="2">Membrane</location>
        <topology evidence="2">Multi-pass membrane protein</topology>
    </subcellularLocation>
</comment>
<evidence type="ECO:0000256" key="7">
    <source>
        <dbReference type="ARBA" id="ARBA00022989"/>
    </source>
</evidence>
<comment type="caution">
    <text evidence="12">The sequence shown here is derived from an EMBL/GenBank/DDBJ whole genome shotgun (WGS) entry which is preliminary data.</text>
</comment>